<sequence length="128" mass="14702">MEGADIWEAVEDDYEVADLPTNPTINKIRYYKERVTGKAKAKLCLCLAVSPTIFTRIMRLKSAKDIWDYLKEEYEGDEKIRERFEATIASLENTKEVSDIKLVEVLSALQAQEQRSMMRRNAPVEGAL</sequence>
<dbReference type="AlphaFoldDB" id="A0A2I0JHD0"/>
<protein>
    <submittedName>
        <fullName evidence="1">Uncharacterized protein</fullName>
    </submittedName>
</protein>
<keyword evidence="2" id="KW-1185">Reference proteome</keyword>
<evidence type="ECO:0000313" key="2">
    <source>
        <dbReference type="Proteomes" id="UP000233551"/>
    </source>
</evidence>
<proteinExistence type="predicted"/>
<dbReference type="Pfam" id="PF14223">
    <property type="entry name" value="Retrotran_gag_2"/>
    <property type="match status" value="1"/>
</dbReference>
<organism evidence="1 2">
    <name type="scientific">Punica granatum</name>
    <name type="common">Pomegranate</name>
    <dbReference type="NCBI Taxonomy" id="22663"/>
    <lineage>
        <taxon>Eukaryota</taxon>
        <taxon>Viridiplantae</taxon>
        <taxon>Streptophyta</taxon>
        <taxon>Embryophyta</taxon>
        <taxon>Tracheophyta</taxon>
        <taxon>Spermatophyta</taxon>
        <taxon>Magnoliopsida</taxon>
        <taxon>eudicotyledons</taxon>
        <taxon>Gunneridae</taxon>
        <taxon>Pentapetalae</taxon>
        <taxon>rosids</taxon>
        <taxon>malvids</taxon>
        <taxon>Myrtales</taxon>
        <taxon>Lythraceae</taxon>
        <taxon>Punica</taxon>
    </lineage>
</organism>
<accession>A0A2I0JHD0</accession>
<comment type="caution">
    <text evidence="1">The sequence shown here is derived from an EMBL/GenBank/DDBJ whole genome shotgun (WGS) entry which is preliminary data.</text>
</comment>
<dbReference type="EMBL" id="PGOL01001682">
    <property type="protein sequence ID" value="PKI55645.1"/>
    <property type="molecule type" value="Genomic_DNA"/>
</dbReference>
<dbReference type="PANTHER" id="PTHR35317:SF24">
    <property type="entry name" value="RETROVIRUS-RELATED POL POLYPROTEIN FROM TRANSPOSON TNT 1-94"/>
    <property type="match status" value="1"/>
</dbReference>
<evidence type="ECO:0000313" key="1">
    <source>
        <dbReference type="EMBL" id="PKI55645.1"/>
    </source>
</evidence>
<dbReference type="Proteomes" id="UP000233551">
    <property type="component" value="Unassembled WGS sequence"/>
</dbReference>
<name>A0A2I0JHD0_PUNGR</name>
<reference evidence="1 2" key="1">
    <citation type="submission" date="2017-11" db="EMBL/GenBank/DDBJ databases">
        <title>De-novo sequencing of pomegranate (Punica granatum L.) genome.</title>
        <authorList>
            <person name="Akparov Z."/>
            <person name="Amiraslanov A."/>
            <person name="Hajiyeva S."/>
            <person name="Abbasov M."/>
            <person name="Kaur K."/>
            <person name="Hamwieh A."/>
            <person name="Solovyev V."/>
            <person name="Salamov A."/>
            <person name="Braich B."/>
            <person name="Kosarev P."/>
            <person name="Mahmoud A."/>
            <person name="Hajiyev E."/>
            <person name="Babayeva S."/>
            <person name="Izzatullayeva V."/>
            <person name="Mammadov A."/>
            <person name="Mammadov A."/>
            <person name="Sharifova S."/>
            <person name="Ojaghi J."/>
            <person name="Eynullazada K."/>
            <person name="Bayramov B."/>
            <person name="Abdulazimova A."/>
            <person name="Shahmuradov I."/>
        </authorList>
    </citation>
    <scope>NUCLEOTIDE SEQUENCE [LARGE SCALE GENOMIC DNA]</scope>
    <source>
        <strain evidence="2">cv. AG2017</strain>
        <tissue evidence="1">Leaf</tissue>
    </source>
</reference>
<dbReference type="PANTHER" id="PTHR35317">
    <property type="entry name" value="OS04G0629600 PROTEIN"/>
    <property type="match status" value="1"/>
</dbReference>
<gene>
    <name evidence="1" type="ORF">CRG98_023956</name>
</gene>